<dbReference type="Pfam" id="PF22926">
    <property type="entry name" value="C1-like_CT"/>
    <property type="match status" value="1"/>
</dbReference>
<feature type="domain" description="DC1" evidence="2">
    <location>
        <begin position="261"/>
        <end position="309"/>
    </location>
</feature>
<feature type="domain" description="DC1-like C-terminal" evidence="3">
    <location>
        <begin position="529"/>
        <end position="570"/>
    </location>
</feature>
<evidence type="ECO:0000313" key="5">
    <source>
        <dbReference type="Proteomes" id="UP000886595"/>
    </source>
</evidence>
<dbReference type="AlphaFoldDB" id="A0A8X7VQU6"/>
<name>A0A8X7VQU6_BRACI</name>
<dbReference type="OrthoDB" id="938199at2759"/>
<dbReference type="Pfam" id="PF03107">
    <property type="entry name" value="C1_2"/>
    <property type="match status" value="4"/>
</dbReference>
<dbReference type="SUPFAM" id="SSF57889">
    <property type="entry name" value="Cysteine-rich domain"/>
    <property type="match status" value="4"/>
</dbReference>
<dbReference type="InterPro" id="IPR004146">
    <property type="entry name" value="DC1"/>
</dbReference>
<gene>
    <name evidence="4" type="ORF">Bca52824_018585</name>
</gene>
<dbReference type="PANTHER" id="PTHR32410:SF168">
    <property type="entry name" value="CYSTEINE_HISTIDINE-RICH C1 DOMAIN FAMILY PROTEIN"/>
    <property type="match status" value="1"/>
</dbReference>
<evidence type="ECO:0000259" key="2">
    <source>
        <dbReference type="Pfam" id="PF03107"/>
    </source>
</evidence>
<evidence type="ECO:0008006" key="6">
    <source>
        <dbReference type="Google" id="ProtNLM"/>
    </source>
</evidence>
<dbReference type="InterPro" id="IPR046349">
    <property type="entry name" value="C1-like_sf"/>
</dbReference>
<sequence length="581" mass="67765">MFHYYCTTCDVEFHPGCHKFPRKLRHPYHPQHPLTFTFRNYETGIISDGNIDESFSCNVLSDSSTSDPKKSRSETDLVVEKCTWCSKDIEDNWFYRCSICKFSLDLSCFRNFPLQTIANPKSHPHSLLFYPRPLLTPCDACGLVNVLEPSYTCFQCNYMVHQSCIDLPRVIKITRHQHRLSHTPYIEAVTSPCRICYKTIDIKYGQYSCKHEDCAYFAHSKCATHENVWDGKELEWEPEESDEREDIIPFKTVGAYLIKHFSHEHLLKLEKYDGVRDGDKQCQACVLPINSRDFYNCVQCDFFLHEVCAGLLRKIDHALHVHPLELVPCLPCLPCLPCPDSRYKFKSDLWRSYSEIGCSVCTRKFSGFRYKCSKTKCVLQEGFQIDVRCSLVPDYFTHESHEHPLFISTSYKGKNKICCEGCKEICMQSYLQCSVCNFAICYQCATIPNELSYKYDKHPLSLCYGEEVRDGMYYWCEICEKMVNPTDWFYTCNECSITIHLHCVFGRSVYLMPGFIFYCGPNWPRIPLKVRRNSNSNRPFCFHCGQRCPGSVYYIFENFRGRTYCSLACFLSKEKPKLLST</sequence>
<evidence type="ECO:0000259" key="3">
    <source>
        <dbReference type="Pfam" id="PF22926"/>
    </source>
</evidence>
<protein>
    <recommendedName>
        <fullName evidence="6">Cysteine/Histidine-rich C1 domain family protein</fullName>
    </recommendedName>
</protein>
<keyword evidence="5" id="KW-1185">Reference proteome</keyword>
<dbReference type="EMBL" id="JAAMPC010000004">
    <property type="protein sequence ID" value="KAG2315463.1"/>
    <property type="molecule type" value="Genomic_DNA"/>
</dbReference>
<dbReference type="InterPro" id="IPR054483">
    <property type="entry name" value="DC1-like_CT"/>
</dbReference>
<dbReference type="InterPro" id="IPR053192">
    <property type="entry name" value="Vacuole_Formation_Reg"/>
</dbReference>
<feature type="domain" description="DC1" evidence="2">
    <location>
        <begin position="455"/>
        <end position="504"/>
    </location>
</feature>
<organism evidence="4 5">
    <name type="scientific">Brassica carinata</name>
    <name type="common">Ethiopian mustard</name>
    <name type="synonym">Abyssinian cabbage</name>
    <dbReference type="NCBI Taxonomy" id="52824"/>
    <lineage>
        <taxon>Eukaryota</taxon>
        <taxon>Viridiplantae</taxon>
        <taxon>Streptophyta</taxon>
        <taxon>Embryophyta</taxon>
        <taxon>Tracheophyta</taxon>
        <taxon>Spermatophyta</taxon>
        <taxon>Magnoliopsida</taxon>
        <taxon>eudicotyledons</taxon>
        <taxon>Gunneridae</taxon>
        <taxon>Pentapetalae</taxon>
        <taxon>rosids</taxon>
        <taxon>malvids</taxon>
        <taxon>Brassicales</taxon>
        <taxon>Brassicaceae</taxon>
        <taxon>Brassiceae</taxon>
        <taxon>Brassica</taxon>
    </lineage>
</organism>
<dbReference type="PANTHER" id="PTHR32410">
    <property type="entry name" value="CYSTEINE/HISTIDINE-RICH C1 DOMAIN FAMILY PROTEIN"/>
    <property type="match status" value="1"/>
</dbReference>
<feature type="domain" description="DC1" evidence="2">
    <location>
        <begin position="121"/>
        <end position="165"/>
    </location>
</feature>
<proteinExistence type="predicted"/>
<evidence type="ECO:0000313" key="4">
    <source>
        <dbReference type="EMBL" id="KAG2315463.1"/>
    </source>
</evidence>
<accession>A0A8X7VQU6</accession>
<evidence type="ECO:0000256" key="1">
    <source>
        <dbReference type="ARBA" id="ARBA00022737"/>
    </source>
</evidence>
<feature type="domain" description="DC1" evidence="2">
    <location>
        <begin position="81"/>
        <end position="108"/>
    </location>
</feature>
<keyword evidence="1" id="KW-0677">Repeat</keyword>
<reference evidence="4 5" key="1">
    <citation type="submission" date="2020-02" db="EMBL/GenBank/DDBJ databases">
        <authorList>
            <person name="Ma Q."/>
            <person name="Huang Y."/>
            <person name="Song X."/>
            <person name="Pei D."/>
        </authorList>
    </citation>
    <scope>NUCLEOTIDE SEQUENCE [LARGE SCALE GENOMIC DNA]</scope>
    <source>
        <strain evidence="4">Sxm20200214</strain>
        <tissue evidence="4">Leaf</tissue>
    </source>
</reference>
<comment type="caution">
    <text evidence="4">The sequence shown here is derived from an EMBL/GenBank/DDBJ whole genome shotgun (WGS) entry which is preliminary data.</text>
</comment>
<dbReference type="Proteomes" id="UP000886595">
    <property type="component" value="Unassembled WGS sequence"/>
</dbReference>